<feature type="region of interest" description="Disordered" evidence="1">
    <location>
        <begin position="75"/>
        <end position="98"/>
    </location>
</feature>
<accession>A0ABN9GFK9</accession>
<dbReference type="EMBL" id="CATNWA010018572">
    <property type="protein sequence ID" value="CAI9608216.1"/>
    <property type="molecule type" value="Genomic_DNA"/>
</dbReference>
<feature type="region of interest" description="Disordered" evidence="1">
    <location>
        <begin position="1"/>
        <end position="47"/>
    </location>
</feature>
<feature type="non-terminal residue" evidence="2">
    <location>
        <position position="98"/>
    </location>
</feature>
<comment type="caution">
    <text evidence="2">The sequence shown here is derived from an EMBL/GenBank/DDBJ whole genome shotgun (WGS) entry which is preliminary data.</text>
</comment>
<protein>
    <submittedName>
        <fullName evidence="2">Uncharacterized protein</fullName>
    </submittedName>
</protein>
<name>A0ABN9GFK9_9NEOB</name>
<proteinExistence type="predicted"/>
<reference evidence="2" key="1">
    <citation type="submission" date="2023-05" db="EMBL/GenBank/DDBJ databases">
        <authorList>
            <person name="Stuckert A."/>
        </authorList>
    </citation>
    <scope>NUCLEOTIDE SEQUENCE</scope>
</reference>
<evidence type="ECO:0000256" key="1">
    <source>
        <dbReference type="SAM" id="MobiDB-lite"/>
    </source>
</evidence>
<evidence type="ECO:0000313" key="2">
    <source>
        <dbReference type="EMBL" id="CAI9608216.1"/>
    </source>
</evidence>
<organism evidence="2 3">
    <name type="scientific">Staurois parvus</name>
    <dbReference type="NCBI Taxonomy" id="386267"/>
    <lineage>
        <taxon>Eukaryota</taxon>
        <taxon>Metazoa</taxon>
        <taxon>Chordata</taxon>
        <taxon>Craniata</taxon>
        <taxon>Vertebrata</taxon>
        <taxon>Euteleostomi</taxon>
        <taxon>Amphibia</taxon>
        <taxon>Batrachia</taxon>
        <taxon>Anura</taxon>
        <taxon>Neobatrachia</taxon>
        <taxon>Ranoidea</taxon>
        <taxon>Ranidae</taxon>
        <taxon>Staurois</taxon>
    </lineage>
</organism>
<gene>
    <name evidence="2" type="ORF">SPARVUS_LOCUS14064078</name>
</gene>
<evidence type="ECO:0000313" key="3">
    <source>
        <dbReference type="Proteomes" id="UP001162483"/>
    </source>
</evidence>
<feature type="compositionally biased region" description="Polar residues" evidence="1">
    <location>
        <begin position="34"/>
        <end position="45"/>
    </location>
</feature>
<feature type="non-terminal residue" evidence="2">
    <location>
        <position position="1"/>
    </location>
</feature>
<keyword evidence="3" id="KW-1185">Reference proteome</keyword>
<dbReference type="Proteomes" id="UP001162483">
    <property type="component" value="Unassembled WGS sequence"/>
</dbReference>
<sequence length="98" mass="10766">STQARVVRAGEVEWSGRSGQEPLGRQGTKEQAERSQTGRVRNNQADKVLEEQAGEWSGIAGVGAGRVLSMSGRGIRKEGRKAGRFRHRGSWEQYTKAL</sequence>